<evidence type="ECO:0000313" key="1">
    <source>
        <dbReference type="EMBL" id="SVD05935.1"/>
    </source>
</evidence>
<dbReference type="EMBL" id="UINC01127063">
    <property type="protein sequence ID" value="SVD05935.1"/>
    <property type="molecule type" value="Genomic_DNA"/>
</dbReference>
<accession>A0A382S8Y7</accession>
<sequence>MLKSIVSAFLVIRLELRSPSPPNADNILLEWLHRPVIEILFELRQEGEDFARLTRRLNEVYPF</sequence>
<gene>
    <name evidence="1" type="ORF">METZ01_LOCUS358789</name>
</gene>
<dbReference type="AlphaFoldDB" id="A0A382S8Y7"/>
<organism evidence="1">
    <name type="scientific">marine metagenome</name>
    <dbReference type="NCBI Taxonomy" id="408172"/>
    <lineage>
        <taxon>unclassified sequences</taxon>
        <taxon>metagenomes</taxon>
        <taxon>ecological metagenomes</taxon>
    </lineage>
</organism>
<name>A0A382S8Y7_9ZZZZ</name>
<protein>
    <submittedName>
        <fullName evidence="1">Uncharacterized protein</fullName>
    </submittedName>
</protein>
<proteinExistence type="predicted"/>
<reference evidence="1" key="1">
    <citation type="submission" date="2018-05" db="EMBL/GenBank/DDBJ databases">
        <authorList>
            <person name="Lanie J.A."/>
            <person name="Ng W.-L."/>
            <person name="Kazmierczak K.M."/>
            <person name="Andrzejewski T.M."/>
            <person name="Davidsen T.M."/>
            <person name="Wayne K.J."/>
            <person name="Tettelin H."/>
            <person name="Glass J.I."/>
            <person name="Rusch D."/>
            <person name="Podicherti R."/>
            <person name="Tsui H.-C.T."/>
            <person name="Winkler M.E."/>
        </authorList>
    </citation>
    <scope>NUCLEOTIDE SEQUENCE</scope>
</reference>